<dbReference type="AlphaFoldDB" id="A0AAW9EYV8"/>
<protein>
    <submittedName>
        <fullName evidence="1">Uncharacterized protein</fullName>
    </submittedName>
</protein>
<sequence>PLIRTFHNTGDETVENYNLKAPRDLLIDISHHINSMLEFKESNDYTKEIIERLGFNTYKVMENPRACNLSSDGLVIIKKWHNLKRQLKDLVHSHLIAEYNPEFSFNGEMLSSFGFRACTTCHQ</sequence>
<proteinExistence type="predicted"/>
<reference evidence="1" key="1">
    <citation type="submission" date="2023-11" db="EMBL/GenBank/DDBJ databases">
        <title>WGS of Aeromonas in Northern Israel.</title>
        <authorList>
            <person name="Hershko Y."/>
        </authorList>
    </citation>
    <scope>NUCLEOTIDE SEQUENCE</scope>
    <source>
        <strain evidence="1">77416</strain>
    </source>
</reference>
<evidence type="ECO:0000313" key="1">
    <source>
        <dbReference type="EMBL" id="MDX7722140.1"/>
    </source>
</evidence>
<name>A0AAW9EYV8_AERCA</name>
<comment type="caution">
    <text evidence="1">The sequence shown here is derived from an EMBL/GenBank/DDBJ whole genome shotgun (WGS) entry which is preliminary data.</text>
</comment>
<dbReference type="RefSeq" id="WP_319886807.1">
    <property type="nucleotide sequence ID" value="NZ_JAWZVU010000114.1"/>
</dbReference>
<gene>
    <name evidence="1" type="ORF">SJS77_17015</name>
</gene>
<evidence type="ECO:0000313" key="2">
    <source>
        <dbReference type="Proteomes" id="UP001277183"/>
    </source>
</evidence>
<accession>A0AAW9EYV8</accession>
<dbReference type="EMBL" id="JAWZVU010000114">
    <property type="protein sequence ID" value="MDX7722140.1"/>
    <property type="molecule type" value="Genomic_DNA"/>
</dbReference>
<dbReference type="Proteomes" id="UP001277183">
    <property type="component" value="Unassembled WGS sequence"/>
</dbReference>
<feature type="non-terminal residue" evidence="1">
    <location>
        <position position="1"/>
    </location>
</feature>
<organism evidence="1 2">
    <name type="scientific">Aeromonas caviae</name>
    <name type="common">Aeromonas punctata</name>
    <dbReference type="NCBI Taxonomy" id="648"/>
    <lineage>
        <taxon>Bacteria</taxon>
        <taxon>Pseudomonadati</taxon>
        <taxon>Pseudomonadota</taxon>
        <taxon>Gammaproteobacteria</taxon>
        <taxon>Aeromonadales</taxon>
        <taxon>Aeromonadaceae</taxon>
        <taxon>Aeromonas</taxon>
    </lineage>
</organism>